<name>A0A2W1FE14_9PLEO</name>
<evidence type="ECO:0000313" key="1">
    <source>
        <dbReference type="EMBL" id="KAF7570688.1"/>
    </source>
</evidence>
<evidence type="ECO:0000313" key="2">
    <source>
        <dbReference type="EMBL" id="KAI1514401.1"/>
    </source>
</evidence>
<evidence type="ECO:0000313" key="4">
    <source>
        <dbReference type="Proteomes" id="UP000249757"/>
    </source>
</evidence>
<reference evidence="1 3" key="1">
    <citation type="journal article" date="2018" name="BMC Genomics">
        <title>Comparative genomics of the wheat fungal pathogen Pyrenophora tritici-repentis reveals chromosomal variations and genome plasticity.</title>
        <authorList>
            <person name="Moolhuijzen P."/>
            <person name="See P.T."/>
            <person name="Hane J.K."/>
            <person name="Shi G."/>
            <person name="Liu Z."/>
            <person name="Oliver R.P."/>
            <person name="Moffat C.S."/>
        </authorList>
    </citation>
    <scope>NUCLEOTIDE SEQUENCE [LARGE SCALE GENOMIC DNA]</scope>
    <source>
        <strain evidence="1">M4</strain>
    </source>
</reference>
<protein>
    <submittedName>
        <fullName evidence="2">Cytochrome P450</fullName>
    </submittedName>
</protein>
<dbReference type="EMBL" id="NQIK02000005">
    <property type="protein sequence ID" value="KAF7570688.1"/>
    <property type="molecule type" value="Genomic_DNA"/>
</dbReference>
<dbReference type="Proteomes" id="UP000249757">
    <property type="component" value="Unassembled WGS sequence"/>
</dbReference>
<sequence>MKPTSTIDTEHHSLLHWVQEAVSDESTVAFMKMRLILTLPILNFDFSLANPKESRADQELYVTWKDKPLWLKLVSRK</sequence>
<proteinExistence type="predicted"/>
<reference evidence="2" key="2">
    <citation type="submission" date="2021-05" db="EMBL/GenBank/DDBJ databases">
        <authorList>
            <person name="Moolhuijzen P.M."/>
            <person name="Moffat C.S."/>
        </authorList>
    </citation>
    <scope>NUCLEOTIDE SEQUENCE</scope>
    <source>
        <strain evidence="2">86-124</strain>
    </source>
</reference>
<dbReference type="AlphaFoldDB" id="A0A2W1FE14"/>
<keyword evidence="4" id="KW-1185">Reference proteome</keyword>
<dbReference type="EMBL" id="NRDI02000008">
    <property type="protein sequence ID" value="KAI1514401.1"/>
    <property type="molecule type" value="Genomic_DNA"/>
</dbReference>
<comment type="caution">
    <text evidence="1">The sequence shown here is derived from an EMBL/GenBank/DDBJ whole genome shotgun (WGS) entry which is preliminary data.</text>
</comment>
<organism evidence="1 3">
    <name type="scientific">Pyrenophora tritici-repentis</name>
    <dbReference type="NCBI Taxonomy" id="45151"/>
    <lineage>
        <taxon>Eukaryota</taxon>
        <taxon>Fungi</taxon>
        <taxon>Dikarya</taxon>
        <taxon>Ascomycota</taxon>
        <taxon>Pezizomycotina</taxon>
        <taxon>Dothideomycetes</taxon>
        <taxon>Pleosporomycetidae</taxon>
        <taxon>Pleosporales</taxon>
        <taxon>Pleosporineae</taxon>
        <taxon>Pleosporaceae</taxon>
        <taxon>Pyrenophora</taxon>
    </lineage>
</organism>
<reference evidence="4" key="4">
    <citation type="journal article" date="2022" name="Microb. Genom.">
        <title>A global pangenome for the wheat fungal pathogen Pyrenophora tritici-repentis and prediction of effector protein structural homology.</title>
        <authorList>
            <person name="Moolhuijzen P.M."/>
            <person name="See P.T."/>
            <person name="Shi G."/>
            <person name="Powell H.R."/>
            <person name="Cockram J."/>
            <person name="Jorgensen L.N."/>
            <person name="Benslimane H."/>
            <person name="Strelkov S.E."/>
            <person name="Turner J."/>
            <person name="Liu Z."/>
            <person name="Moffat C.S."/>
        </authorList>
    </citation>
    <scope>NUCLEOTIDE SEQUENCE [LARGE SCALE GENOMIC DNA]</scope>
</reference>
<evidence type="ECO:0000313" key="3">
    <source>
        <dbReference type="Proteomes" id="UP000245464"/>
    </source>
</evidence>
<gene>
    <name evidence="2" type="ORF">Ptr86124_007031</name>
    <name evidence="1" type="ORF">PtrM4_106900</name>
</gene>
<accession>A0A2W1FE14</accession>
<dbReference type="Proteomes" id="UP000245464">
    <property type="component" value="Chromosome 5"/>
</dbReference>
<reference evidence="2" key="3">
    <citation type="journal article" date="2022" name="bioRxiv">
        <title>A global pangenome for the wheat fungal pathogen Pyrenophora tritici-repentis and prediction of effector protein structural homology.</title>
        <authorList>
            <person name="Moolhuijzen P."/>
            <person name="See P.T."/>
            <person name="Shi G."/>
            <person name="Powell H.R."/>
            <person name="Cockram J."/>
            <person name="Jorgensen L.N."/>
            <person name="Benslimane H."/>
            <person name="Strelkov S.E."/>
            <person name="Turner J."/>
            <person name="Liu Z."/>
            <person name="Moffat C.S."/>
        </authorList>
    </citation>
    <scope>NUCLEOTIDE SEQUENCE</scope>
    <source>
        <strain evidence="2">86-124</strain>
    </source>
</reference>